<dbReference type="AlphaFoldDB" id="A0AAD8SBP8"/>
<organism evidence="2 3">
    <name type="scientific">Lolium multiflorum</name>
    <name type="common">Italian ryegrass</name>
    <name type="synonym">Lolium perenne subsp. multiflorum</name>
    <dbReference type="NCBI Taxonomy" id="4521"/>
    <lineage>
        <taxon>Eukaryota</taxon>
        <taxon>Viridiplantae</taxon>
        <taxon>Streptophyta</taxon>
        <taxon>Embryophyta</taxon>
        <taxon>Tracheophyta</taxon>
        <taxon>Spermatophyta</taxon>
        <taxon>Magnoliopsida</taxon>
        <taxon>Liliopsida</taxon>
        <taxon>Poales</taxon>
        <taxon>Poaceae</taxon>
        <taxon>BOP clade</taxon>
        <taxon>Pooideae</taxon>
        <taxon>Poodae</taxon>
        <taxon>Poeae</taxon>
        <taxon>Poeae Chloroplast Group 2 (Poeae type)</taxon>
        <taxon>Loliodinae</taxon>
        <taxon>Loliinae</taxon>
        <taxon>Lolium</taxon>
    </lineage>
</organism>
<evidence type="ECO:0000313" key="3">
    <source>
        <dbReference type="Proteomes" id="UP001231189"/>
    </source>
</evidence>
<dbReference type="InterPro" id="IPR036397">
    <property type="entry name" value="RNaseH_sf"/>
</dbReference>
<dbReference type="InterPro" id="IPR012337">
    <property type="entry name" value="RNaseH-like_sf"/>
</dbReference>
<dbReference type="InterPro" id="IPR053151">
    <property type="entry name" value="RNase_H-like"/>
</dbReference>
<dbReference type="InterPro" id="IPR044730">
    <property type="entry name" value="RNase_H-like_dom_plant"/>
</dbReference>
<feature type="domain" description="RNase H type-1" evidence="1">
    <location>
        <begin position="3"/>
        <end position="124"/>
    </location>
</feature>
<evidence type="ECO:0000313" key="2">
    <source>
        <dbReference type="EMBL" id="KAK1648804.1"/>
    </source>
</evidence>
<dbReference type="CDD" id="cd06222">
    <property type="entry name" value="RNase_H_like"/>
    <property type="match status" value="1"/>
</dbReference>
<dbReference type="GO" id="GO:0004523">
    <property type="term" value="F:RNA-DNA hybrid ribonuclease activity"/>
    <property type="evidence" value="ECO:0007669"/>
    <property type="project" value="InterPro"/>
</dbReference>
<proteinExistence type="predicted"/>
<dbReference type="SUPFAM" id="SSF53098">
    <property type="entry name" value="Ribonuclease H-like"/>
    <property type="match status" value="1"/>
</dbReference>
<protein>
    <recommendedName>
        <fullName evidence="1">RNase H type-1 domain-containing protein</fullName>
    </recommendedName>
</protein>
<name>A0AAD8SBP8_LOLMU</name>
<dbReference type="Proteomes" id="UP001231189">
    <property type="component" value="Unassembled WGS sequence"/>
</dbReference>
<dbReference type="GO" id="GO:0003676">
    <property type="term" value="F:nucleic acid binding"/>
    <property type="evidence" value="ECO:0007669"/>
    <property type="project" value="InterPro"/>
</dbReference>
<evidence type="ECO:0000259" key="1">
    <source>
        <dbReference type="Pfam" id="PF13456"/>
    </source>
</evidence>
<comment type="caution">
    <text evidence="2">The sequence shown here is derived from an EMBL/GenBank/DDBJ whole genome shotgun (WGS) entry which is preliminary data.</text>
</comment>
<gene>
    <name evidence="2" type="ORF">QYE76_066609</name>
</gene>
<reference evidence="2" key="1">
    <citation type="submission" date="2023-07" db="EMBL/GenBank/DDBJ databases">
        <title>A chromosome-level genome assembly of Lolium multiflorum.</title>
        <authorList>
            <person name="Chen Y."/>
            <person name="Copetti D."/>
            <person name="Kolliker R."/>
            <person name="Studer B."/>
        </authorList>
    </citation>
    <scope>NUCLEOTIDE SEQUENCE</scope>
    <source>
        <strain evidence="2">02402/16</strain>
        <tissue evidence="2">Leaf</tissue>
    </source>
</reference>
<sequence length="160" mass="17378">MLNVDASFSIEENKGTWGAVLRDHEGKVLVIAWGLINHCLNAEMAEGIAVLEGVKAIIALASTHVVVECDNANVIKELKMKDRSNSQLVFVISDTKDLLSLLPGYKVQKVNRAGNFVAHDIACFCKNVGYGGVLLDSFPSRVLERVNRDCKGYCIVDSAG</sequence>
<dbReference type="InterPro" id="IPR002156">
    <property type="entry name" value="RNaseH_domain"/>
</dbReference>
<dbReference type="Pfam" id="PF13456">
    <property type="entry name" value="RVT_3"/>
    <property type="match status" value="1"/>
</dbReference>
<dbReference type="PANTHER" id="PTHR47723:SF24">
    <property type="entry name" value="RNASE H TYPE-1 DOMAIN-CONTAINING PROTEIN"/>
    <property type="match status" value="1"/>
</dbReference>
<dbReference type="PANTHER" id="PTHR47723">
    <property type="entry name" value="OS05G0353850 PROTEIN"/>
    <property type="match status" value="1"/>
</dbReference>
<keyword evidence="3" id="KW-1185">Reference proteome</keyword>
<dbReference type="EMBL" id="JAUUTY010000004">
    <property type="protein sequence ID" value="KAK1648804.1"/>
    <property type="molecule type" value="Genomic_DNA"/>
</dbReference>
<accession>A0AAD8SBP8</accession>
<dbReference type="Gene3D" id="3.30.420.10">
    <property type="entry name" value="Ribonuclease H-like superfamily/Ribonuclease H"/>
    <property type="match status" value="1"/>
</dbReference>